<dbReference type="PANTHER" id="PTHR45973">
    <property type="entry name" value="PROTEIN PHOSPHATASE 1 REGULATORY SUBUNIT SDS22-RELATED"/>
    <property type="match status" value="1"/>
</dbReference>
<evidence type="ECO:0000256" key="4">
    <source>
        <dbReference type="ARBA" id="ARBA00023069"/>
    </source>
</evidence>
<accession>A0A138ZXM8</accession>
<feature type="compositionally biased region" description="Basic and acidic residues" evidence="6">
    <location>
        <begin position="483"/>
        <end position="492"/>
    </location>
</feature>
<keyword evidence="3" id="KW-0677">Repeat</keyword>
<reference evidence="7 8" key="1">
    <citation type="journal article" date="2015" name="Genome Biol. Evol.">
        <title>Phylogenomic analyses indicate that early fungi evolved digesting cell walls of algal ancestors of land plants.</title>
        <authorList>
            <person name="Chang Y."/>
            <person name="Wang S."/>
            <person name="Sekimoto S."/>
            <person name="Aerts A.L."/>
            <person name="Choi C."/>
            <person name="Clum A."/>
            <person name="LaButti K.M."/>
            <person name="Lindquist E.A."/>
            <person name="Yee Ngan C."/>
            <person name="Ohm R.A."/>
            <person name="Salamov A.A."/>
            <person name="Grigoriev I.V."/>
            <person name="Spatafora J.W."/>
            <person name="Berbee M.L."/>
        </authorList>
    </citation>
    <scope>NUCLEOTIDE SEQUENCE [LARGE SCALE GENOMIC DNA]</scope>
    <source>
        <strain evidence="7 8">JEL478</strain>
    </source>
</reference>
<evidence type="ECO:0000256" key="3">
    <source>
        <dbReference type="ARBA" id="ARBA00022737"/>
    </source>
</evidence>
<feature type="compositionally biased region" description="Basic and acidic residues" evidence="6">
    <location>
        <begin position="500"/>
        <end position="509"/>
    </location>
</feature>
<evidence type="ECO:0000256" key="6">
    <source>
        <dbReference type="SAM" id="MobiDB-lite"/>
    </source>
</evidence>
<name>A0A138ZXM8_GONPJ</name>
<evidence type="ECO:0000313" key="8">
    <source>
        <dbReference type="Proteomes" id="UP000070544"/>
    </source>
</evidence>
<feature type="compositionally biased region" description="Low complexity" evidence="6">
    <location>
        <begin position="346"/>
        <end position="361"/>
    </location>
</feature>
<comment type="subcellular location">
    <subcellularLocation>
        <location evidence="1">Cell projection</location>
        <location evidence="1">Cilium</location>
    </subcellularLocation>
</comment>
<organism evidence="7 8">
    <name type="scientific">Gonapodya prolifera (strain JEL478)</name>
    <name type="common">Monoblepharis prolifera</name>
    <dbReference type="NCBI Taxonomy" id="1344416"/>
    <lineage>
        <taxon>Eukaryota</taxon>
        <taxon>Fungi</taxon>
        <taxon>Fungi incertae sedis</taxon>
        <taxon>Chytridiomycota</taxon>
        <taxon>Chytridiomycota incertae sedis</taxon>
        <taxon>Monoblepharidomycetes</taxon>
        <taxon>Monoblepharidales</taxon>
        <taxon>Gonapodyaceae</taxon>
        <taxon>Gonapodya</taxon>
    </lineage>
</organism>
<feature type="compositionally biased region" description="Acidic residues" evidence="6">
    <location>
        <begin position="467"/>
        <end position="480"/>
    </location>
</feature>
<feature type="compositionally biased region" description="Acidic residues" evidence="6">
    <location>
        <begin position="320"/>
        <end position="333"/>
    </location>
</feature>
<dbReference type="Gene3D" id="3.80.10.10">
    <property type="entry name" value="Ribonuclease Inhibitor"/>
    <property type="match status" value="2"/>
</dbReference>
<feature type="compositionally biased region" description="Basic and acidic residues" evidence="6">
    <location>
        <begin position="335"/>
        <end position="345"/>
    </location>
</feature>
<feature type="compositionally biased region" description="Acidic residues" evidence="6">
    <location>
        <begin position="404"/>
        <end position="414"/>
    </location>
</feature>
<dbReference type="PROSITE" id="PS51450">
    <property type="entry name" value="LRR"/>
    <property type="match status" value="3"/>
</dbReference>
<dbReference type="InterPro" id="IPR032675">
    <property type="entry name" value="LRR_dom_sf"/>
</dbReference>
<keyword evidence="2" id="KW-0433">Leucine-rich repeat</keyword>
<feature type="region of interest" description="Disordered" evidence="6">
    <location>
        <begin position="279"/>
        <end position="298"/>
    </location>
</feature>
<dbReference type="EMBL" id="KQ965875">
    <property type="protein sequence ID" value="KXS09247.1"/>
    <property type="molecule type" value="Genomic_DNA"/>
</dbReference>
<dbReference type="Pfam" id="PF14580">
    <property type="entry name" value="LRR_9"/>
    <property type="match status" value="1"/>
</dbReference>
<dbReference type="InterPro" id="IPR050576">
    <property type="entry name" value="Cilia_flagella_integrity"/>
</dbReference>
<evidence type="ECO:0000313" key="7">
    <source>
        <dbReference type="EMBL" id="KXS09247.1"/>
    </source>
</evidence>
<dbReference type="PANTHER" id="PTHR45973:SF9">
    <property type="entry name" value="LEUCINE-RICH REPEAT-CONTAINING PROTEIN 46"/>
    <property type="match status" value="1"/>
</dbReference>
<sequence length="522" mass="58805">MLTNAGNPSGAGTSRPTWRFRDYKQTGEKGQTLITPQYLKQLCREQKLYSTPALNDKLYLHYKGFTKIEHLDEYTGLKALWMEGNGITKIEGFDQLTELRCLYLHQNVIERMENLNTLVNLDSLSLGNNLIHKIEGVGRLTNLKTLQLPSNHLKTADDLRGVLECPTISILDLSHNRIEDPAIADILFQMPNLTVLNLQGNPIIRQMENYRRRLIAGCPKLTYLDDRPVFDSERKQVEAWARGGLEAEREERQRQRDEERAEHQRNFDALLRIQREAVERRRARGEDVDSDPRYDSPHLRRLHAEMLSQIETDDATAGGDDNDGNEEEEDGEGEVGVRQRNRVESTDGSESDSGTSTAAESEGSRRSRQSGRSLNTAVGAESEVPVRRFREVDVTGRLVTGHDDDAEGDTASEADSERSGATIRDEGMPSVGRRVLIQEIGSAIEDNEESEPRNAGELHSSQNENDQGTEDVPPLEDASDVVEAMRRVTLEHDDVDEETGADRVAREIRTGTSQRRPIIEEL</sequence>
<dbReference type="Proteomes" id="UP000070544">
    <property type="component" value="Unassembled WGS sequence"/>
</dbReference>
<dbReference type="InterPro" id="IPR001611">
    <property type="entry name" value="Leu-rich_rpt"/>
</dbReference>
<dbReference type="OrthoDB" id="266138at2759"/>
<evidence type="ECO:0000256" key="5">
    <source>
        <dbReference type="ARBA" id="ARBA00023273"/>
    </source>
</evidence>
<evidence type="ECO:0000256" key="2">
    <source>
        <dbReference type="ARBA" id="ARBA00022614"/>
    </source>
</evidence>
<dbReference type="SUPFAM" id="SSF52075">
    <property type="entry name" value="Outer arm dynein light chain 1"/>
    <property type="match status" value="1"/>
</dbReference>
<feature type="compositionally biased region" description="Basic and acidic residues" evidence="6">
    <location>
        <begin position="384"/>
        <end position="394"/>
    </location>
</feature>
<dbReference type="OMA" id="ECPITRI"/>
<protein>
    <submittedName>
        <fullName evidence="7">Outer arm dynein light chain 1</fullName>
    </submittedName>
</protein>
<dbReference type="STRING" id="1344416.A0A138ZXM8"/>
<feature type="region of interest" description="Disordered" evidence="6">
    <location>
        <begin position="310"/>
        <end position="522"/>
    </location>
</feature>
<keyword evidence="8" id="KW-1185">Reference proteome</keyword>
<dbReference type="AlphaFoldDB" id="A0A138ZXM8"/>
<dbReference type="SMART" id="SM00365">
    <property type="entry name" value="LRR_SD22"/>
    <property type="match status" value="4"/>
</dbReference>
<keyword evidence="4" id="KW-0969">Cilium</keyword>
<feature type="compositionally biased region" description="Basic and acidic residues" evidence="6">
    <location>
        <begin position="415"/>
        <end position="427"/>
    </location>
</feature>
<gene>
    <name evidence="7" type="ORF">M427DRAFT_75718</name>
</gene>
<evidence type="ECO:0000256" key="1">
    <source>
        <dbReference type="ARBA" id="ARBA00004138"/>
    </source>
</evidence>
<keyword evidence="5" id="KW-0966">Cell projection</keyword>
<proteinExistence type="predicted"/>